<evidence type="ECO:0000313" key="5">
    <source>
        <dbReference type="EMBL" id="KOS46239.1"/>
    </source>
</evidence>
<dbReference type="PROSITE" id="PS50011">
    <property type="entry name" value="PROTEIN_KINASE_DOM"/>
    <property type="match status" value="1"/>
</dbReference>
<comment type="caution">
    <text evidence="5">The sequence shown here is derived from an EMBL/GenBank/DDBJ whole genome shotgun (WGS) entry which is preliminary data.</text>
</comment>
<evidence type="ECO:0000256" key="1">
    <source>
        <dbReference type="ARBA" id="ARBA00022527"/>
    </source>
</evidence>
<gene>
    <name evidence="5" type="ORF">ACN38_g2773</name>
</gene>
<evidence type="ECO:0000313" key="6">
    <source>
        <dbReference type="Proteomes" id="UP000037696"/>
    </source>
</evidence>
<dbReference type="Gene3D" id="1.10.510.10">
    <property type="entry name" value="Transferase(Phosphotransferase) domain 1"/>
    <property type="match status" value="1"/>
</dbReference>
<feature type="domain" description="Protein kinase" evidence="4">
    <location>
        <begin position="1"/>
        <end position="254"/>
    </location>
</feature>
<reference evidence="5 6" key="1">
    <citation type="submission" date="2015-08" db="EMBL/GenBank/DDBJ databases">
        <title>Genome sequencing of Penicillium nordicum.</title>
        <authorList>
            <person name="Nguyen H.D."/>
            <person name="Seifert K.A."/>
        </authorList>
    </citation>
    <scope>NUCLEOTIDE SEQUENCE [LARGE SCALE GENOMIC DNA]</scope>
    <source>
        <strain evidence="5 6">DAOMC 185683</strain>
    </source>
</reference>
<keyword evidence="6" id="KW-1185">Reference proteome</keyword>
<evidence type="ECO:0000256" key="3">
    <source>
        <dbReference type="ARBA" id="ARBA00022840"/>
    </source>
</evidence>
<protein>
    <recommendedName>
        <fullName evidence="4">Protein kinase domain-containing protein</fullName>
    </recommendedName>
</protein>
<dbReference type="GO" id="GO:0005524">
    <property type="term" value="F:ATP binding"/>
    <property type="evidence" value="ECO:0007669"/>
    <property type="project" value="UniProtKB-KW"/>
</dbReference>
<dbReference type="GO" id="GO:0004674">
    <property type="term" value="F:protein serine/threonine kinase activity"/>
    <property type="evidence" value="ECO:0007669"/>
    <property type="project" value="UniProtKB-KW"/>
</dbReference>
<dbReference type="InterPro" id="IPR050117">
    <property type="entry name" value="MAPK"/>
</dbReference>
<dbReference type="OrthoDB" id="5979581at2759"/>
<evidence type="ECO:0000259" key="4">
    <source>
        <dbReference type="PROSITE" id="PS50011"/>
    </source>
</evidence>
<proteinExistence type="predicted"/>
<keyword evidence="3" id="KW-0067">ATP-binding</keyword>
<keyword evidence="1" id="KW-0808">Transferase</keyword>
<evidence type="ECO:0000256" key="2">
    <source>
        <dbReference type="ARBA" id="ARBA00022741"/>
    </source>
</evidence>
<dbReference type="Proteomes" id="UP000037696">
    <property type="component" value="Unassembled WGS sequence"/>
</dbReference>
<sequence length="269" mass="31232">MAVSHMHSCGYVHGDIHLRNILIKLPSSFNHLSVKQFYEKYGEPETVSITLRNGKPLPPNVPPKAVIPLYLGMDADEFKLHDAQVLSDFGESYSPSSEIRRGEDCHAPLAVRPPEARFEPRAPLLYSADIWSLAVAIWEILGMKAIFSNEYITEDEMVSQHIDVLGPMPRSWWDRWEERGEFFDQDGHPTEGREIWPELEQAFERGVQDYRRKLQRGVFGEEEKQAILNLIRRMLTFQPEERPTIEEVLESEWMVKWVLPDLKSCRNSK</sequence>
<organism evidence="5 6">
    <name type="scientific">Penicillium nordicum</name>
    <dbReference type="NCBI Taxonomy" id="229535"/>
    <lineage>
        <taxon>Eukaryota</taxon>
        <taxon>Fungi</taxon>
        <taxon>Dikarya</taxon>
        <taxon>Ascomycota</taxon>
        <taxon>Pezizomycotina</taxon>
        <taxon>Eurotiomycetes</taxon>
        <taxon>Eurotiomycetidae</taxon>
        <taxon>Eurotiales</taxon>
        <taxon>Aspergillaceae</taxon>
        <taxon>Penicillium</taxon>
    </lineage>
</organism>
<dbReference type="InterPro" id="IPR000719">
    <property type="entry name" value="Prot_kinase_dom"/>
</dbReference>
<dbReference type="PANTHER" id="PTHR24055">
    <property type="entry name" value="MITOGEN-ACTIVATED PROTEIN KINASE"/>
    <property type="match status" value="1"/>
</dbReference>
<keyword evidence="2" id="KW-0547">Nucleotide-binding</keyword>
<dbReference type="InterPro" id="IPR011009">
    <property type="entry name" value="Kinase-like_dom_sf"/>
</dbReference>
<keyword evidence="1" id="KW-0723">Serine/threonine-protein kinase</keyword>
<name>A0A0M9WIK1_9EURO</name>
<accession>A0A0M9WIK1</accession>
<dbReference type="Pfam" id="PF00069">
    <property type="entry name" value="Pkinase"/>
    <property type="match status" value="1"/>
</dbReference>
<keyword evidence="1" id="KW-0418">Kinase</keyword>
<dbReference type="EMBL" id="LHQQ01000031">
    <property type="protein sequence ID" value="KOS46239.1"/>
    <property type="molecule type" value="Genomic_DNA"/>
</dbReference>
<dbReference type="STRING" id="229535.A0A0M9WIK1"/>
<dbReference type="SUPFAM" id="SSF56112">
    <property type="entry name" value="Protein kinase-like (PK-like)"/>
    <property type="match status" value="1"/>
</dbReference>
<dbReference type="AlphaFoldDB" id="A0A0M9WIK1"/>